<keyword evidence="1" id="KW-0812">Transmembrane</keyword>
<gene>
    <name evidence="3" type="ORF">GCM10022402_09120</name>
</gene>
<keyword evidence="4" id="KW-1185">Reference proteome</keyword>
<dbReference type="RefSeq" id="WP_344967599.1">
    <property type="nucleotide sequence ID" value="NZ_BAABDD010000003.1"/>
</dbReference>
<comment type="caution">
    <text evidence="3">The sequence shown here is derived from an EMBL/GenBank/DDBJ whole genome shotgun (WGS) entry which is preliminary data.</text>
</comment>
<accession>A0ABP7F5E7</accession>
<reference evidence="4" key="1">
    <citation type="journal article" date="2019" name="Int. J. Syst. Evol. Microbiol.">
        <title>The Global Catalogue of Microorganisms (GCM) 10K type strain sequencing project: providing services to taxonomists for standard genome sequencing and annotation.</title>
        <authorList>
            <consortium name="The Broad Institute Genomics Platform"/>
            <consortium name="The Broad Institute Genome Sequencing Center for Infectious Disease"/>
            <person name="Wu L."/>
            <person name="Ma J."/>
        </authorList>
    </citation>
    <scope>NUCLEOTIDE SEQUENCE [LARGE SCALE GENOMIC DNA]</scope>
    <source>
        <strain evidence="4">JCM 17137</strain>
    </source>
</reference>
<evidence type="ECO:0000256" key="1">
    <source>
        <dbReference type="SAM" id="Phobius"/>
    </source>
</evidence>
<dbReference type="InterPro" id="IPR045597">
    <property type="entry name" value="DUF6458"/>
</dbReference>
<sequence>MGIGLGIFLVVIGAILKFGITTEVSGLDMGAIGIILMLAGGAVIVLTLLMMLSRPSRRGEDPVHRDDPHL</sequence>
<proteinExistence type="predicted"/>
<protein>
    <recommendedName>
        <fullName evidence="2">DUF6458 domain-containing protein</fullName>
    </recommendedName>
</protein>
<feature type="transmembrane region" description="Helical" evidence="1">
    <location>
        <begin position="29"/>
        <end position="52"/>
    </location>
</feature>
<evidence type="ECO:0000259" key="2">
    <source>
        <dbReference type="Pfam" id="PF20059"/>
    </source>
</evidence>
<keyword evidence="1" id="KW-1133">Transmembrane helix</keyword>
<evidence type="ECO:0000313" key="4">
    <source>
        <dbReference type="Proteomes" id="UP001500908"/>
    </source>
</evidence>
<dbReference type="EMBL" id="BAABDD010000003">
    <property type="protein sequence ID" value="GAA3730627.1"/>
    <property type="molecule type" value="Genomic_DNA"/>
</dbReference>
<organism evidence="3 4">
    <name type="scientific">Salinactinospora qingdaonensis</name>
    <dbReference type="NCBI Taxonomy" id="702744"/>
    <lineage>
        <taxon>Bacteria</taxon>
        <taxon>Bacillati</taxon>
        <taxon>Actinomycetota</taxon>
        <taxon>Actinomycetes</taxon>
        <taxon>Streptosporangiales</taxon>
        <taxon>Nocardiopsidaceae</taxon>
        <taxon>Salinactinospora</taxon>
    </lineage>
</organism>
<evidence type="ECO:0000313" key="3">
    <source>
        <dbReference type="EMBL" id="GAA3730627.1"/>
    </source>
</evidence>
<dbReference type="Proteomes" id="UP001500908">
    <property type="component" value="Unassembled WGS sequence"/>
</dbReference>
<feature type="domain" description="DUF6458" evidence="2">
    <location>
        <begin position="1"/>
        <end position="60"/>
    </location>
</feature>
<name>A0ABP7F5E7_9ACTN</name>
<keyword evidence="1" id="KW-0472">Membrane</keyword>
<dbReference type="Pfam" id="PF20059">
    <property type="entry name" value="DUF6458"/>
    <property type="match status" value="1"/>
</dbReference>